<dbReference type="InterPro" id="IPR016039">
    <property type="entry name" value="Thiolase-like"/>
</dbReference>
<evidence type="ECO:0000256" key="3">
    <source>
        <dbReference type="ARBA" id="ARBA00023315"/>
    </source>
</evidence>
<comment type="caution">
    <text evidence="7">The sequence shown here is derived from an EMBL/GenBank/DDBJ whole genome shotgun (WGS) entry which is preliminary data.</text>
</comment>
<dbReference type="PANTHER" id="PTHR18919">
    <property type="entry name" value="ACETYL-COA C-ACYLTRANSFERASE"/>
    <property type="match status" value="1"/>
</dbReference>
<accession>A0ABR8TMB9</accession>
<protein>
    <submittedName>
        <fullName evidence="7">Acetyl-CoA C-acetyltransferase</fullName>
    </submittedName>
</protein>
<dbReference type="Pfam" id="PF02803">
    <property type="entry name" value="Thiolase_C"/>
    <property type="match status" value="1"/>
</dbReference>
<feature type="domain" description="Thiolase N-terminal" evidence="5">
    <location>
        <begin position="7"/>
        <end position="265"/>
    </location>
</feature>
<dbReference type="SUPFAM" id="SSF53901">
    <property type="entry name" value="Thiolase-like"/>
    <property type="match status" value="2"/>
</dbReference>
<name>A0ABR8TMB9_9PSED</name>
<dbReference type="InterPro" id="IPR002155">
    <property type="entry name" value="Thiolase"/>
</dbReference>
<evidence type="ECO:0000256" key="1">
    <source>
        <dbReference type="ARBA" id="ARBA00010982"/>
    </source>
</evidence>
<comment type="similarity">
    <text evidence="1 4">Belongs to the thiolase-like superfamily. Thiolase family.</text>
</comment>
<dbReference type="CDD" id="cd00751">
    <property type="entry name" value="thiolase"/>
    <property type="match status" value="1"/>
</dbReference>
<evidence type="ECO:0000313" key="7">
    <source>
        <dbReference type="EMBL" id="MBD7976789.1"/>
    </source>
</evidence>
<organism evidence="7 8">
    <name type="scientific">Serpens gallinarum</name>
    <dbReference type="NCBI Taxonomy" id="2763075"/>
    <lineage>
        <taxon>Bacteria</taxon>
        <taxon>Pseudomonadati</taxon>
        <taxon>Pseudomonadota</taxon>
        <taxon>Gammaproteobacteria</taxon>
        <taxon>Pseudomonadales</taxon>
        <taxon>Pseudomonadaceae</taxon>
        <taxon>Pseudomonas</taxon>
    </lineage>
</organism>
<evidence type="ECO:0000259" key="5">
    <source>
        <dbReference type="Pfam" id="PF00108"/>
    </source>
</evidence>
<keyword evidence="3 4" id="KW-0012">Acyltransferase</keyword>
<dbReference type="EMBL" id="JACSQG010000002">
    <property type="protein sequence ID" value="MBD7976789.1"/>
    <property type="molecule type" value="Genomic_DNA"/>
</dbReference>
<evidence type="ECO:0000256" key="4">
    <source>
        <dbReference type="RuleBase" id="RU003557"/>
    </source>
</evidence>
<dbReference type="InterPro" id="IPR020617">
    <property type="entry name" value="Thiolase_C"/>
</dbReference>
<feature type="domain" description="Thiolase C-terminal" evidence="6">
    <location>
        <begin position="274"/>
        <end position="398"/>
    </location>
</feature>
<proteinExistence type="inferred from homology"/>
<keyword evidence="8" id="KW-1185">Reference proteome</keyword>
<dbReference type="Proteomes" id="UP000611945">
    <property type="component" value="Unassembled WGS sequence"/>
</dbReference>
<sequence>MRTAQPVFICDSARTPIGRFGGVFKNLSALELGIRTLTHLVDKSGIPGELIDEVIVGQGYGTSEAPNIARALILDAGLPDSVCGYQVDRRCGSGLQAIIEGYMLIQSGQADLVIAGGTESMSQAPFYTTSARWGSHGEITLRDSLKYGRMYAGGQRRPLPGGMIQTAENLRREFAISRQEQDELALQSHLRATQAAAAGKFADEIVPIRVKDRLITEDEHPRADSTLEKLASLRPILSAEDPQATVTAGNSSGQNDAACFCVLASARMVERLNLKPRAELLDWAVAGVPSDTMGIGPVPATRKVLARTGLRLHDMDLIELNEAFAAQVLACTRLLELGPDDAARLNVNGSGISLGHPIGATGARLVSSLTAELVRSGARYGLATLCIGGGQGLAAIIKNVNN</sequence>
<dbReference type="Pfam" id="PF00108">
    <property type="entry name" value="Thiolase_N"/>
    <property type="match status" value="1"/>
</dbReference>
<dbReference type="NCBIfam" id="TIGR01930">
    <property type="entry name" value="AcCoA-C-Actrans"/>
    <property type="match status" value="1"/>
</dbReference>
<dbReference type="NCBIfam" id="NF004853">
    <property type="entry name" value="PRK06205.1"/>
    <property type="match status" value="1"/>
</dbReference>
<evidence type="ECO:0000259" key="6">
    <source>
        <dbReference type="Pfam" id="PF02803"/>
    </source>
</evidence>
<evidence type="ECO:0000313" key="8">
    <source>
        <dbReference type="Proteomes" id="UP000611945"/>
    </source>
</evidence>
<dbReference type="InterPro" id="IPR020616">
    <property type="entry name" value="Thiolase_N"/>
</dbReference>
<dbReference type="PANTHER" id="PTHR18919:SF107">
    <property type="entry name" value="ACETYL-COA ACETYLTRANSFERASE, CYTOSOLIC"/>
    <property type="match status" value="1"/>
</dbReference>
<dbReference type="InterPro" id="IPR020610">
    <property type="entry name" value="Thiolase_AS"/>
</dbReference>
<reference evidence="7 8" key="1">
    <citation type="submission" date="2020-08" db="EMBL/GenBank/DDBJ databases">
        <title>A Genomic Blueprint of the Chicken Gut Microbiome.</title>
        <authorList>
            <person name="Gilroy R."/>
            <person name="Ravi A."/>
            <person name="Getino M."/>
            <person name="Pursley I."/>
            <person name="Horton D.L."/>
            <person name="Alikhan N.-F."/>
            <person name="Baker D."/>
            <person name="Gharbi K."/>
            <person name="Hall N."/>
            <person name="Watson M."/>
            <person name="Adriaenssens E.M."/>
            <person name="Foster-Nyarko E."/>
            <person name="Jarju S."/>
            <person name="Secka A."/>
            <person name="Antonio M."/>
            <person name="Oren A."/>
            <person name="Chaudhuri R."/>
            <person name="La Ragione R.M."/>
            <person name="Hildebrand F."/>
            <person name="Pallen M.J."/>
        </authorList>
    </citation>
    <scope>NUCLEOTIDE SEQUENCE [LARGE SCALE GENOMIC DNA]</scope>
    <source>
        <strain evidence="7 8">Sa2CUA2</strain>
    </source>
</reference>
<dbReference type="RefSeq" id="WP_251835566.1">
    <property type="nucleotide sequence ID" value="NZ_JACSQG010000002.1"/>
</dbReference>
<evidence type="ECO:0000256" key="2">
    <source>
        <dbReference type="ARBA" id="ARBA00022679"/>
    </source>
</evidence>
<keyword evidence="2 4" id="KW-0808">Transferase</keyword>
<dbReference type="PIRSF" id="PIRSF000429">
    <property type="entry name" value="Ac-CoA_Ac_transf"/>
    <property type="match status" value="1"/>
</dbReference>
<dbReference type="Gene3D" id="3.40.47.10">
    <property type="match status" value="2"/>
</dbReference>
<dbReference type="PROSITE" id="PS00099">
    <property type="entry name" value="THIOLASE_3"/>
    <property type="match status" value="1"/>
</dbReference>
<gene>
    <name evidence="7" type="ORF">H9642_06245</name>
</gene>